<evidence type="ECO:0000313" key="2">
    <source>
        <dbReference type="EMBL" id="AFY02907.1"/>
    </source>
</evidence>
<proteinExistence type="predicted"/>
<feature type="region of interest" description="Disordered" evidence="1">
    <location>
        <begin position="15"/>
        <end position="42"/>
    </location>
</feature>
<gene>
    <name evidence="2" type="ORF">Bdt_3232</name>
</gene>
<sequence>MEKISGILPATARTRAIDTSASQPARPGALALGRPMGKNSLGDRITLSKQMEEMRATGNLPEQQLQPEASPVYKRPAGETNKLKVIEDLNQKFFNNPKSVAREGDQTKSEETFTKATENEGLFFVEKDLRAQEQAPLKPQTDSTKVVA</sequence>
<dbReference type="EMBL" id="CP002930">
    <property type="protein sequence ID" value="AFY02907.1"/>
    <property type="molecule type" value="Genomic_DNA"/>
</dbReference>
<dbReference type="AlphaFoldDB" id="K7ZGX6"/>
<dbReference type="RefSeq" id="WP_015092320.1">
    <property type="nucleotide sequence ID" value="NC_019567.1"/>
</dbReference>
<accession>K7ZGX6</accession>
<organism evidence="2 3">
    <name type="scientific">Bdellovibrio bacteriovorus str. Tiberius</name>
    <dbReference type="NCBI Taxonomy" id="1069642"/>
    <lineage>
        <taxon>Bacteria</taxon>
        <taxon>Pseudomonadati</taxon>
        <taxon>Bdellovibrionota</taxon>
        <taxon>Bdellovibrionia</taxon>
        <taxon>Bdellovibrionales</taxon>
        <taxon>Pseudobdellovibrionaceae</taxon>
        <taxon>Bdellovibrio</taxon>
    </lineage>
</organism>
<dbReference type="PATRIC" id="fig|1069642.3.peg.3198"/>
<dbReference type="OrthoDB" id="5293722at2"/>
<dbReference type="HOGENOM" id="CLU_1841213_0_0_7"/>
<dbReference type="Proteomes" id="UP000010074">
    <property type="component" value="Chromosome"/>
</dbReference>
<reference evidence="2 3" key="1">
    <citation type="journal article" date="2012" name="BMC Genomics">
        <title>Genome analysis of a simultaneously predatory and prey-independent, novel Bdellovibrio bacteriovorus from the River Tiber, supports in silico predictions of both ancient and recent lateral gene transfer from diverse bacteria.</title>
        <authorList>
            <person name="Hobley L."/>
            <person name="Lerner T.R."/>
            <person name="Williams L.E."/>
            <person name="Lambert C."/>
            <person name="Till R."/>
            <person name="Milner D.S."/>
            <person name="Basford S.M."/>
            <person name="Capeness M.J."/>
            <person name="Fenton A.K."/>
            <person name="Atterbury R.J."/>
            <person name="Harris M.A."/>
            <person name="Sockett R.E."/>
        </authorList>
    </citation>
    <scope>NUCLEOTIDE SEQUENCE [LARGE SCALE GENOMIC DNA]</scope>
    <source>
        <strain evidence="2 3">Tiberius</strain>
    </source>
</reference>
<dbReference type="KEGG" id="bbat:Bdt_3232"/>
<protein>
    <submittedName>
        <fullName evidence="2">Uncharacterized protein</fullName>
    </submittedName>
</protein>
<name>K7ZGX6_BDEBC</name>
<evidence type="ECO:0000313" key="3">
    <source>
        <dbReference type="Proteomes" id="UP000010074"/>
    </source>
</evidence>
<evidence type="ECO:0000256" key="1">
    <source>
        <dbReference type="SAM" id="MobiDB-lite"/>
    </source>
</evidence>